<sequence length="135" mass="16214">MSPEKIYSHVIFKEILECALEERIINTSDFLKTDEYILEKLYKGKNNYINQLFVKLQHTRVIESNDKDYNYFLDFKPRQINPYILTRDKLTKLSLVSKRAKEKLEDMTKRQQTGVYIKEINDNDKLGYLKVQEIK</sequence>
<accession>A0A151A766</accession>
<proteinExistence type="predicted"/>
<dbReference type="EMBL" id="LUGM01000002">
    <property type="protein sequence ID" value="KYH15289.1"/>
    <property type="molecule type" value="Genomic_DNA"/>
</dbReference>
<evidence type="ECO:0000313" key="1">
    <source>
        <dbReference type="EMBL" id="KYH15289.1"/>
    </source>
</evidence>
<dbReference type="RefSeq" id="WP_061855431.1">
    <property type="nucleotide sequence ID" value="NZ_LUGM01000002.1"/>
</dbReference>
<protein>
    <submittedName>
        <fullName evidence="1">Uncharacterized protein</fullName>
    </submittedName>
</protein>
<organism evidence="1 2">
    <name type="scientific">Staphylococcus kloosii</name>
    <dbReference type="NCBI Taxonomy" id="29384"/>
    <lineage>
        <taxon>Bacteria</taxon>
        <taxon>Bacillati</taxon>
        <taxon>Bacillota</taxon>
        <taxon>Bacilli</taxon>
        <taxon>Bacillales</taxon>
        <taxon>Staphylococcaceae</taxon>
        <taxon>Staphylococcus</taxon>
    </lineage>
</organism>
<reference evidence="1 2" key="1">
    <citation type="submission" date="2016-02" db="EMBL/GenBank/DDBJ databases">
        <title>Draft genome sequence of hydrocarbon degrading Staphylococcus saprophyticus Strain CNV2, isolated from crude-oil contaminated soil from Noonmati Oil Refinery, Guwahati, Assam, India.</title>
        <authorList>
            <person name="Mukherjee A."/>
            <person name="Chettri B."/>
            <person name="Langpoklakpam J."/>
            <person name="Singh A.K."/>
            <person name="Chattopadhyay D.J."/>
        </authorList>
    </citation>
    <scope>NUCLEOTIDE SEQUENCE [LARGE SCALE GENOMIC DNA]</scope>
    <source>
        <strain evidence="1 2">CNV2</strain>
    </source>
</reference>
<evidence type="ECO:0000313" key="2">
    <source>
        <dbReference type="Proteomes" id="UP000075418"/>
    </source>
</evidence>
<dbReference type="AlphaFoldDB" id="A0A151A766"/>
<name>A0A151A766_9STAP</name>
<dbReference type="Proteomes" id="UP000075418">
    <property type="component" value="Unassembled WGS sequence"/>
</dbReference>
<comment type="caution">
    <text evidence="1">The sequence shown here is derived from an EMBL/GenBank/DDBJ whole genome shotgun (WGS) entry which is preliminary data.</text>
</comment>
<gene>
    <name evidence="1" type="ORF">A0131_10990</name>
</gene>